<evidence type="ECO:0000313" key="6">
    <source>
        <dbReference type="EMBL" id="ALX03882.1"/>
    </source>
</evidence>
<proteinExistence type="inferred from homology"/>
<comment type="catalytic activity">
    <reaction evidence="5">
        <text>ethanolamine = acetaldehyde + NH4(+)</text>
        <dbReference type="Rhea" id="RHEA:15313"/>
        <dbReference type="ChEBI" id="CHEBI:15343"/>
        <dbReference type="ChEBI" id="CHEBI:28938"/>
        <dbReference type="ChEBI" id="CHEBI:57603"/>
        <dbReference type="EC" id="4.3.1.7"/>
    </reaction>
</comment>
<dbReference type="InterPro" id="IPR009246">
    <property type="entry name" value="EutC"/>
</dbReference>
<sequence>MSGGDARTPDVAASDPWSGLRRTTQARIGLGRAGSSLPTRRELEFRAAHAAARDAVHEPLDVDALVPGLDALGLGATLRVRSLAEGRGEYLRRPDLGRRPASLDGLDASGDADVAVVLADGLSPRAVAEHGVALVTALVDALGTGLRVAAPVVATQARVALGDHVGAALGVQTLLVVIGERPGLSVADSLGVYLTHDPRPGRTDAERNCISNIHPPDGLGYAAAARVAAALVDGSRRLGRSGVALKDSSALDDATAEALDTGP</sequence>
<comment type="subunit">
    <text evidence="5">The basic unit is a heterodimer which dimerizes to form tetramers. The heterotetramers trimerize; 6 large subunits form a core ring with 6 small subunits projecting outwards.</text>
</comment>
<evidence type="ECO:0000313" key="7">
    <source>
        <dbReference type="Proteomes" id="UP000067689"/>
    </source>
</evidence>
<protein>
    <recommendedName>
        <fullName evidence="5">Ethanolamine ammonia-lyase small subunit</fullName>
        <shortName evidence="5">EAL small subunit</shortName>
        <ecNumber evidence="5">4.3.1.7</ecNumber>
    </recommendedName>
</protein>
<dbReference type="EMBL" id="CP011502">
    <property type="protein sequence ID" value="ALX03882.1"/>
    <property type="molecule type" value="Genomic_DNA"/>
</dbReference>
<keyword evidence="3 5" id="KW-0170">Cobalt</keyword>
<dbReference type="InterPro" id="IPR042251">
    <property type="entry name" value="EutC_C"/>
</dbReference>
<keyword evidence="7" id="KW-1185">Reference proteome</keyword>
<dbReference type="OrthoDB" id="114248at2"/>
<comment type="pathway">
    <text evidence="5">Amine and polyamine degradation; ethanolamine degradation.</text>
</comment>
<organism evidence="6 7">
    <name type="scientific">Aeromicrobium erythreum</name>
    <dbReference type="NCBI Taxonomy" id="2041"/>
    <lineage>
        <taxon>Bacteria</taxon>
        <taxon>Bacillati</taxon>
        <taxon>Actinomycetota</taxon>
        <taxon>Actinomycetes</taxon>
        <taxon>Propionibacteriales</taxon>
        <taxon>Nocardioidaceae</taxon>
        <taxon>Aeromicrobium</taxon>
    </lineage>
</organism>
<comment type="cofactor">
    <cofactor evidence="5">
        <name>adenosylcob(III)alamin</name>
        <dbReference type="ChEBI" id="CHEBI:18408"/>
    </cofactor>
    <text evidence="5">Binds between the large and small subunits.</text>
</comment>
<dbReference type="STRING" id="2041.AERYTH_03780"/>
<feature type="binding site" evidence="5">
    <location>
        <position position="159"/>
    </location>
    <ligand>
        <name>adenosylcob(III)alamin</name>
        <dbReference type="ChEBI" id="CHEBI:18408"/>
    </ligand>
</feature>
<dbReference type="AlphaFoldDB" id="A0A0U3SZ97"/>
<dbReference type="Proteomes" id="UP000067689">
    <property type="component" value="Chromosome"/>
</dbReference>
<name>A0A0U3SZ97_9ACTN</name>
<comment type="subcellular location">
    <subcellularLocation>
        <location evidence="5">Bacterial microcompartment</location>
    </subcellularLocation>
</comment>
<dbReference type="InterPro" id="IPR042255">
    <property type="entry name" value="EutC_N"/>
</dbReference>
<evidence type="ECO:0000256" key="1">
    <source>
        <dbReference type="ARBA" id="ARBA00022628"/>
    </source>
</evidence>
<dbReference type="EC" id="4.3.1.7" evidence="5"/>
<dbReference type="Pfam" id="PF05985">
    <property type="entry name" value="EutC"/>
    <property type="match status" value="1"/>
</dbReference>
<feature type="binding site" evidence="5">
    <location>
        <position position="209"/>
    </location>
    <ligand>
        <name>adenosylcob(III)alamin</name>
        <dbReference type="ChEBI" id="CHEBI:18408"/>
    </ligand>
</feature>
<dbReference type="RefSeq" id="WP_067854827.1">
    <property type="nucleotide sequence ID" value="NZ_CP011502.1"/>
</dbReference>
<gene>
    <name evidence="5" type="primary">eutC</name>
    <name evidence="6" type="ORF">AERYTH_03780</name>
</gene>
<evidence type="ECO:0000256" key="3">
    <source>
        <dbReference type="ARBA" id="ARBA00023285"/>
    </source>
</evidence>
<dbReference type="Gene3D" id="3.40.50.11240">
    <property type="entry name" value="Ethanolamine ammonia-lyase light chain (EutC)"/>
    <property type="match status" value="1"/>
</dbReference>
<dbReference type="PATRIC" id="fig|2041.4.peg.789"/>
<evidence type="ECO:0000256" key="5">
    <source>
        <dbReference type="HAMAP-Rule" id="MF_00601"/>
    </source>
</evidence>
<dbReference type="PIRSF" id="PIRSF018982">
    <property type="entry name" value="EutC"/>
    <property type="match status" value="1"/>
</dbReference>
<dbReference type="PANTHER" id="PTHR39330:SF1">
    <property type="entry name" value="ETHANOLAMINE AMMONIA-LYASE SMALL SUBUNIT"/>
    <property type="match status" value="1"/>
</dbReference>
<dbReference type="GO" id="GO:0009350">
    <property type="term" value="C:ethanolamine ammonia-lyase complex"/>
    <property type="evidence" value="ECO:0007669"/>
    <property type="project" value="UniProtKB-UniRule"/>
</dbReference>
<keyword evidence="4 5" id="KW-1283">Bacterial microcompartment</keyword>
<keyword evidence="1 5" id="KW-0846">Cobalamin</keyword>
<dbReference type="PANTHER" id="PTHR39330">
    <property type="entry name" value="ETHANOLAMINE AMMONIA-LYASE LIGHT CHAIN"/>
    <property type="match status" value="1"/>
</dbReference>
<comment type="function">
    <text evidence="5">Catalyzes the deamination of various vicinal amino-alcohols to oxo compounds. Allows this organism to utilize ethanolamine as the sole source of nitrogen and carbon in the presence of external vitamin B12.</text>
</comment>
<comment type="similarity">
    <text evidence="5">Belongs to the EutC family.</text>
</comment>
<keyword evidence="2 5" id="KW-0456">Lyase</keyword>
<dbReference type="GO" id="GO:0031419">
    <property type="term" value="F:cobalamin binding"/>
    <property type="evidence" value="ECO:0007669"/>
    <property type="project" value="UniProtKB-UniRule"/>
</dbReference>
<dbReference type="Gene3D" id="1.10.30.40">
    <property type="entry name" value="Ethanolamine ammonia-lyase light chain (EutC), N-terminal domain"/>
    <property type="match status" value="1"/>
</dbReference>
<dbReference type="GO" id="GO:0008851">
    <property type="term" value="F:ethanolamine ammonia-lyase activity"/>
    <property type="evidence" value="ECO:0007669"/>
    <property type="project" value="UniProtKB-UniRule"/>
</dbReference>
<feature type="binding site" evidence="5">
    <location>
        <position position="180"/>
    </location>
    <ligand>
        <name>adenosylcob(III)alamin</name>
        <dbReference type="ChEBI" id="CHEBI:18408"/>
    </ligand>
</feature>
<evidence type="ECO:0000256" key="2">
    <source>
        <dbReference type="ARBA" id="ARBA00023239"/>
    </source>
</evidence>
<dbReference type="GO" id="GO:0006520">
    <property type="term" value="P:amino acid metabolic process"/>
    <property type="evidence" value="ECO:0007669"/>
    <property type="project" value="InterPro"/>
</dbReference>
<dbReference type="UniPathway" id="UPA00560"/>
<dbReference type="GO" id="GO:0031471">
    <property type="term" value="C:ethanolamine degradation polyhedral organelle"/>
    <property type="evidence" value="ECO:0007669"/>
    <property type="project" value="UniProtKB-UniRule"/>
</dbReference>
<dbReference type="NCBIfam" id="NF003971">
    <property type="entry name" value="PRK05465.1"/>
    <property type="match status" value="1"/>
</dbReference>
<accession>A0A0U3SZ97</accession>
<reference evidence="6 7" key="1">
    <citation type="journal article" date="1991" name="Int. J. Syst. Bacteriol.">
        <title>Description of the erythromycin-producing bacterium Arthrobacter sp. strain NRRL B-3381 as Aeromicrobium erythreum gen. nov., sp. nov.</title>
        <authorList>
            <person name="Miller E.S."/>
            <person name="Woese C.R."/>
            <person name="Brenner S."/>
        </authorList>
    </citation>
    <scope>NUCLEOTIDE SEQUENCE [LARGE SCALE GENOMIC DNA]</scope>
    <source>
        <strain evidence="6 7">AR18</strain>
    </source>
</reference>
<dbReference type="KEGG" id="aer:AERYTH_03780"/>
<evidence type="ECO:0000256" key="4">
    <source>
        <dbReference type="ARBA" id="ARBA00024446"/>
    </source>
</evidence>
<dbReference type="GO" id="GO:0046336">
    <property type="term" value="P:ethanolamine catabolic process"/>
    <property type="evidence" value="ECO:0007669"/>
    <property type="project" value="UniProtKB-UniRule"/>
</dbReference>
<dbReference type="HAMAP" id="MF_00601">
    <property type="entry name" value="EutC"/>
    <property type="match status" value="1"/>
</dbReference>